<name>J4V419_9GAMM</name>
<keyword evidence="1" id="KW-0812">Transmembrane</keyword>
<dbReference type="Proteomes" id="UP000010116">
    <property type="component" value="Unassembled WGS sequence"/>
</dbReference>
<proteinExistence type="predicted"/>
<dbReference type="HOGENOM" id="CLU_2939179_0_0_6"/>
<reference evidence="2 3" key="1">
    <citation type="journal article" date="2012" name="ISME J.">
        <title>Genomic insights to SAR86, an abundant and uncultivated marine bacterial lineage.</title>
        <authorList>
            <person name="Dupont C.L."/>
            <person name="Rusch D.B."/>
            <person name="Yooseph S."/>
            <person name="Lombardo M.J."/>
            <person name="Richter R.A."/>
            <person name="Valas R."/>
            <person name="Novotny M."/>
            <person name="Yee-Greenbaum J."/>
            <person name="Selengut J.D."/>
            <person name="Haft D.H."/>
            <person name="Halpern A.L."/>
            <person name="Lasken R.S."/>
            <person name="Nealson K."/>
            <person name="Friedman R."/>
            <person name="Venter J.C."/>
        </authorList>
    </citation>
    <scope>NUCLEOTIDE SEQUENCE [LARGE SCALE GENOMIC DNA]</scope>
</reference>
<dbReference type="PANTHER" id="PTHR43332:SF2">
    <property type="entry name" value="INNER MEMBRANE TRANSPORT PERMEASE YADH"/>
    <property type="match status" value="1"/>
</dbReference>
<dbReference type="EMBL" id="JH611175">
    <property type="protein sequence ID" value="EJP73252.1"/>
    <property type="molecule type" value="Genomic_DNA"/>
</dbReference>
<protein>
    <submittedName>
        <fullName evidence="2">Inner membrane transport permease YadH</fullName>
    </submittedName>
</protein>
<evidence type="ECO:0000256" key="1">
    <source>
        <dbReference type="SAM" id="Phobius"/>
    </source>
</evidence>
<accession>J4V419</accession>
<keyword evidence="1" id="KW-1133">Transmembrane helix</keyword>
<dbReference type="GO" id="GO:0005886">
    <property type="term" value="C:plasma membrane"/>
    <property type="evidence" value="ECO:0007669"/>
    <property type="project" value="TreeGrafter"/>
</dbReference>
<evidence type="ECO:0000313" key="3">
    <source>
        <dbReference type="Proteomes" id="UP000010116"/>
    </source>
</evidence>
<gene>
    <name evidence="2" type="ORF">NT02SARS_1532</name>
</gene>
<dbReference type="PANTHER" id="PTHR43332">
    <property type="entry name" value="INNER MEMBRANE TRANSPORT PERMEASE YADH-RELATED"/>
    <property type="match status" value="1"/>
</dbReference>
<sequence>MWRSISMANPMLYVVNTFREGMLGVSDVSITFSLGMIIFFICSLTGACLYFLKKGTGIRQ</sequence>
<keyword evidence="1" id="KW-0472">Membrane</keyword>
<feature type="transmembrane region" description="Helical" evidence="1">
    <location>
        <begin position="30"/>
        <end position="52"/>
    </location>
</feature>
<organism evidence="2 3">
    <name type="scientific">SAR86 cluster bacterium SAR86B</name>
    <dbReference type="NCBI Taxonomy" id="1123867"/>
    <lineage>
        <taxon>Bacteria</taxon>
        <taxon>Pseudomonadati</taxon>
        <taxon>Pseudomonadota</taxon>
        <taxon>Gammaproteobacteria</taxon>
        <taxon>SAR86 cluster</taxon>
    </lineage>
</organism>
<evidence type="ECO:0000313" key="2">
    <source>
        <dbReference type="EMBL" id="EJP73252.1"/>
    </source>
</evidence>
<dbReference type="InterPro" id="IPR052522">
    <property type="entry name" value="ABC-2_transport_permease"/>
</dbReference>
<dbReference type="AlphaFoldDB" id="J4V419"/>